<reference evidence="2 3" key="1">
    <citation type="submission" date="2014-08" db="EMBL/GenBank/DDBJ databases">
        <title>Genome sequence of Tetragenococcus muriaticus.</title>
        <authorList>
            <person name="Chuea-nongthon C."/>
            <person name="Rodtong S."/>
            <person name="Yongsawatdigul J."/>
            <person name="Steele J.L."/>
            <person name="Liu X.-y."/>
            <person name="Speers J."/>
            <person name="Glasner J.D."/>
            <person name="Neeno-Eckwall E.C."/>
        </authorList>
    </citation>
    <scope>NUCLEOTIDE SEQUENCE [LARGE SCALE GENOMIC DNA]</scope>
    <source>
        <strain evidence="2 3">3MR10-3</strain>
    </source>
</reference>
<dbReference type="AlphaFoldDB" id="A0A091BW89"/>
<dbReference type="EMBL" id="JPVT01000275">
    <property type="protein sequence ID" value="KFN88999.1"/>
    <property type="molecule type" value="Genomic_DNA"/>
</dbReference>
<protein>
    <submittedName>
        <fullName evidence="2">Uncharacterized protein</fullName>
    </submittedName>
</protein>
<sequence length="65" mass="6953">MSGFDYLLVTTLLFTPGILVFIWSRKENDLSVFTGGEKIGAIALTIGGILCITFIATGLIDVANM</sequence>
<accession>A0A091BW89</accession>
<dbReference type="RefSeq" id="WP_231556841.1">
    <property type="nucleotide sequence ID" value="NZ_JPVT01000275.1"/>
</dbReference>
<evidence type="ECO:0000313" key="2">
    <source>
        <dbReference type="EMBL" id="KFN88999.1"/>
    </source>
</evidence>
<dbReference type="Proteomes" id="UP000029381">
    <property type="component" value="Unassembled WGS sequence"/>
</dbReference>
<feature type="transmembrane region" description="Helical" evidence="1">
    <location>
        <begin position="39"/>
        <end position="60"/>
    </location>
</feature>
<feature type="transmembrane region" description="Helical" evidence="1">
    <location>
        <begin position="6"/>
        <end position="23"/>
    </location>
</feature>
<dbReference type="PATRIC" id="fig|1302648.3.peg.2234"/>
<proteinExistence type="predicted"/>
<name>A0A091BW89_9ENTE</name>
<keyword evidence="1" id="KW-1133">Transmembrane helix</keyword>
<keyword evidence="1" id="KW-0472">Membrane</keyword>
<keyword evidence="3" id="KW-1185">Reference proteome</keyword>
<gene>
    <name evidence="2" type="ORF">TMU3MR103_2289</name>
</gene>
<comment type="caution">
    <text evidence="2">The sequence shown here is derived from an EMBL/GenBank/DDBJ whole genome shotgun (WGS) entry which is preliminary data.</text>
</comment>
<evidence type="ECO:0000313" key="3">
    <source>
        <dbReference type="Proteomes" id="UP000029381"/>
    </source>
</evidence>
<keyword evidence="1" id="KW-0812">Transmembrane</keyword>
<organism evidence="2 3">
    <name type="scientific">Tetragenococcus muriaticus 3MR10-3</name>
    <dbReference type="NCBI Taxonomy" id="1302648"/>
    <lineage>
        <taxon>Bacteria</taxon>
        <taxon>Bacillati</taxon>
        <taxon>Bacillota</taxon>
        <taxon>Bacilli</taxon>
        <taxon>Lactobacillales</taxon>
        <taxon>Enterococcaceae</taxon>
        <taxon>Tetragenococcus</taxon>
    </lineage>
</organism>
<evidence type="ECO:0000256" key="1">
    <source>
        <dbReference type="SAM" id="Phobius"/>
    </source>
</evidence>